<dbReference type="AlphaFoldDB" id="A0A4V2S1S6"/>
<feature type="domain" description="Teneurin-like YD-shell" evidence="3">
    <location>
        <begin position="64"/>
        <end position="316"/>
    </location>
</feature>
<accession>A0A4V2S1S6</accession>
<keyword evidence="5" id="KW-1185">Reference proteome</keyword>
<dbReference type="InterPro" id="IPR056823">
    <property type="entry name" value="TEN-like_YD-shell"/>
</dbReference>
<sequence>MTQNTRQLPSRISTGGIADYVYSYDANANVKSITSLGNGGQNFWVMNYDGLDRLLSSDSTVFAGEGVHRFTYDALDNLTSWKLGGVKDYAAYVYDPTTYRLKAIQDSSGAEVQTFAFDAQGNLAAKNAQAYSFDYGNRLRSVAGKENYGYDALGRRMLTAAANGSATTAWQYDRGGTLRFWSDWNAPGYSNQKTHENIYLGGQLVATVDRQWPGNAVIATTYQHTDALGSAVAKTNEAGLLVQNNDYDPFGAVIGKPTYSGLGYTGHVMDGATGLTYMQQRYYDPTIGTFLSVDPVAADASTGRLFNRYAYALNNPYTLTDPDGRDPFGDDPDKTRQHVPIVRLSSTSSLLANKRIRVRGTAGVVLGYKIKTPAGSKNVHAGSISISASERPGEPRRSRTYEYRIEGPDIPLETPWGDLHYKGGTSVTTWDGPTGLIRGARTYITRPQLSGSLVDRIRGQLPWSVPTRPAPAGATAPPTLNVSKGSAEFSGGVGVFSGVSLELESVSPPPQERVDVLPLPDYARDEP</sequence>
<name>A0A4V2S1S6_9GAMM</name>
<dbReference type="PANTHER" id="PTHR32305">
    <property type="match status" value="1"/>
</dbReference>
<feature type="region of interest" description="Disordered" evidence="2">
    <location>
        <begin position="504"/>
        <end position="527"/>
    </location>
</feature>
<dbReference type="OrthoDB" id="6904246at2"/>
<dbReference type="InterPro" id="IPR022385">
    <property type="entry name" value="Rhs_assc_core"/>
</dbReference>
<keyword evidence="1" id="KW-0677">Repeat</keyword>
<dbReference type="Pfam" id="PF25023">
    <property type="entry name" value="TEN_YD-shell"/>
    <property type="match status" value="1"/>
</dbReference>
<dbReference type="InterPro" id="IPR050708">
    <property type="entry name" value="T6SS_VgrG/RHS"/>
</dbReference>
<evidence type="ECO:0000256" key="1">
    <source>
        <dbReference type="ARBA" id="ARBA00022737"/>
    </source>
</evidence>
<comment type="caution">
    <text evidence="4">The sequence shown here is derived from an EMBL/GenBank/DDBJ whole genome shotgun (WGS) entry which is preliminary data.</text>
</comment>
<evidence type="ECO:0000313" key="5">
    <source>
        <dbReference type="Proteomes" id="UP000294862"/>
    </source>
</evidence>
<dbReference type="RefSeq" id="WP_131999631.1">
    <property type="nucleotide sequence ID" value="NZ_JACGXM010000009.1"/>
</dbReference>
<organism evidence="4 5">
    <name type="scientific">Dokdonella fugitiva</name>
    <dbReference type="NCBI Taxonomy" id="328517"/>
    <lineage>
        <taxon>Bacteria</taxon>
        <taxon>Pseudomonadati</taxon>
        <taxon>Pseudomonadota</taxon>
        <taxon>Gammaproteobacteria</taxon>
        <taxon>Lysobacterales</taxon>
        <taxon>Rhodanobacteraceae</taxon>
        <taxon>Dokdonella</taxon>
    </lineage>
</organism>
<gene>
    <name evidence="4" type="ORF">EV148_10912</name>
</gene>
<reference evidence="4 5" key="1">
    <citation type="journal article" date="2015" name="Stand. Genomic Sci.">
        <title>Genomic Encyclopedia of Bacterial and Archaeal Type Strains, Phase III: the genomes of soil and plant-associated and newly described type strains.</title>
        <authorList>
            <person name="Whitman W.B."/>
            <person name="Woyke T."/>
            <person name="Klenk H.P."/>
            <person name="Zhou Y."/>
            <person name="Lilburn T.G."/>
            <person name="Beck B.J."/>
            <person name="De Vos P."/>
            <person name="Vandamme P."/>
            <person name="Eisen J.A."/>
            <person name="Garrity G."/>
            <person name="Hugenholtz P."/>
            <person name="Kyrpides N.C."/>
        </authorList>
    </citation>
    <scope>NUCLEOTIDE SEQUENCE [LARGE SCALE GENOMIC DNA]</scope>
    <source>
        <strain evidence="4 5">A3</strain>
    </source>
</reference>
<dbReference type="PANTHER" id="PTHR32305:SF17">
    <property type="entry name" value="TRNA NUCLEASE WAPA"/>
    <property type="match status" value="1"/>
</dbReference>
<proteinExistence type="predicted"/>
<dbReference type="Gene3D" id="2.180.10.10">
    <property type="entry name" value="RHS repeat-associated core"/>
    <property type="match status" value="1"/>
</dbReference>
<dbReference type="Proteomes" id="UP000294862">
    <property type="component" value="Unassembled WGS sequence"/>
</dbReference>
<protein>
    <submittedName>
        <fullName evidence="4">RHS repeat-associated protein</fullName>
    </submittedName>
</protein>
<evidence type="ECO:0000256" key="2">
    <source>
        <dbReference type="SAM" id="MobiDB-lite"/>
    </source>
</evidence>
<dbReference type="EMBL" id="SLWQ01000009">
    <property type="protein sequence ID" value="TCO37660.1"/>
    <property type="molecule type" value="Genomic_DNA"/>
</dbReference>
<dbReference type="NCBIfam" id="TIGR03696">
    <property type="entry name" value="Rhs_assc_core"/>
    <property type="match status" value="1"/>
</dbReference>
<evidence type="ECO:0000313" key="4">
    <source>
        <dbReference type="EMBL" id="TCO37660.1"/>
    </source>
</evidence>
<evidence type="ECO:0000259" key="3">
    <source>
        <dbReference type="Pfam" id="PF25023"/>
    </source>
</evidence>